<gene>
    <name evidence="2" type="ORF">DME_LOCUS8944</name>
</gene>
<dbReference type="WBParaSite" id="DME_0000514501-mRNA-1">
    <property type="protein sequence ID" value="DME_0000514501-mRNA-1"/>
    <property type="gene ID" value="DME_0000514501"/>
</dbReference>
<keyword evidence="4" id="KW-1185">Reference proteome</keyword>
<reference evidence="2 4" key="2">
    <citation type="submission" date="2018-11" db="EMBL/GenBank/DDBJ databases">
        <authorList>
            <consortium name="Pathogen Informatics"/>
        </authorList>
    </citation>
    <scope>NUCLEOTIDE SEQUENCE [LARGE SCALE GENOMIC DNA]</scope>
</reference>
<keyword evidence="1" id="KW-1133">Transmembrane helix</keyword>
<name>A0A0N4UCX9_DRAME</name>
<dbReference type="Proteomes" id="UP000038040">
    <property type="component" value="Unplaced"/>
</dbReference>
<evidence type="ECO:0000313" key="2">
    <source>
        <dbReference type="EMBL" id="VDN58971.1"/>
    </source>
</evidence>
<dbReference type="AlphaFoldDB" id="A0A0N4UCX9"/>
<keyword evidence="1" id="KW-0812">Transmembrane</keyword>
<protein>
    <submittedName>
        <fullName evidence="5">DAG1 domain-containing protein</fullName>
    </submittedName>
</protein>
<feature type="transmembrane region" description="Helical" evidence="1">
    <location>
        <begin position="27"/>
        <end position="51"/>
    </location>
</feature>
<dbReference type="OrthoDB" id="5852195at2759"/>
<accession>A0A0N4UCX9</accession>
<keyword evidence="1" id="KW-0472">Membrane</keyword>
<evidence type="ECO:0000313" key="3">
    <source>
        <dbReference type="Proteomes" id="UP000038040"/>
    </source>
</evidence>
<evidence type="ECO:0000313" key="4">
    <source>
        <dbReference type="Proteomes" id="UP000274756"/>
    </source>
</evidence>
<sequence length="105" mass="12147">MEIMEGTLLMTMNTPHKQGAFDMDDKAVLRSILVIIIIAAIIFVWLVFKFYRHGKNHSRVRRYDLLSAKQLMPDLITNSDESEDEVFGTLAMRESTRQIRSDITT</sequence>
<evidence type="ECO:0000313" key="5">
    <source>
        <dbReference type="WBParaSite" id="DME_0000514501-mRNA-1"/>
    </source>
</evidence>
<dbReference type="EMBL" id="UYYG01001174">
    <property type="protein sequence ID" value="VDN58971.1"/>
    <property type="molecule type" value="Genomic_DNA"/>
</dbReference>
<evidence type="ECO:0000256" key="1">
    <source>
        <dbReference type="SAM" id="Phobius"/>
    </source>
</evidence>
<reference evidence="5" key="1">
    <citation type="submission" date="2017-02" db="UniProtKB">
        <authorList>
            <consortium name="WormBaseParasite"/>
        </authorList>
    </citation>
    <scope>IDENTIFICATION</scope>
</reference>
<organism evidence="3 5">
    <name type="scientific">Dracunculus medinensis</name>
    <name type="common">Guinea worm</name>
    <dbReference type="NCBI Taxonomy" id="318479"/>
    <lineage>
        <taxon>Eukaryota</taxon>
        <taxon>Metazoa</taxon>
        <taxon>Ecdysozoa</taxon>
        <taxon>Nematoda</taxon>
        <taxon>Chromadorea</taxon>
        <taxon>Rhabditida</taxon>
        <taxon>Spirurina</taxon>
        <taxon>Dracunculoidea</taxon>
        <taxon>Dracunculidae</taxon>
        <taxon>Dracunculus</taxon>
    </lineage>
</organism>
<dbReference type="Proteomes" id="UP000274756">
    <property type="component" value="Unassembled WGS sequence"/>
</dbReference>
<proteinExistence type="predicted"/>